<evidence type="ECO:0000256" key="1">
    <source>
        <dbReference type="SAM" id="MobiDB-lite"/>
    </source>
</evidence>
<evidence type="ECO:0000313" key="2">
    <source>
        <dbReference type="EMBL" id="KHN75226.1"/>
    </source>
</evidence>
<feature type="compositionally biased region" description="Acidic residues" evidence="1">
    <location>
        <begin position="1"/>
        <end position="10"/>
    </location>
</feature>
<dbReference type="AlphaFoldDB" id="A0A0B2UVY0"/>
<feature type="region of interest" description="Disordered" evidence="1">
    <location>
        <begin position="1"/>
        <end position="24"/>
    </location>
</feature>
<sequence length="110" mass="12463">MTPNDVDDDVDSRHNENGPQNYPKMQKFTKAHKKKLFPLSIKASRKGLAIDDLNFCGRKTLNSVERPWPNQRCHIIKDCFKIGIFMTKKGSADDDKLGEGWGVGDGRTQD</sequence>
<feature type="compositionally biased region" description="Gly residues" evidence="1">
    <location>
        <begin position="99"/>
        <end position="110"/>
    </location>
</feature>
<name>A0A0B2UVY0_TOXCA</name>
<reference evidence="2 3" key="1">
    <citation type="submission" date="2014-11" db="EMBL/GenBank/DDBJ databases">
        <title>Genetic blueprint of the zoonotic pathogen Toxocara canis.</title>
        <authorList>
            <person name="Zhu X.-Q."/>
            <person name="Korhonen P.K."/>
            <person name="Cai H."/>
            <person name="Young N.D."/>
            <person name="Nejsum P."/>
            <person name="von Samson-Himmelstjerna G."/>
            <person name="Boag P.R."/>
            <person name="Tan P."/>
            <person name="Li Q."/>
            <person name="Min J."/>
            <person name="Yang Y."/>
            <person name="Wang X."/>
            <person name="Fang X."/>
            <person name="Hall R.S."/>
            <person name="Hofmann A."/>
            <person name="Sternberg P.W."/>
            <person name="Jex A.R."/>
            <person name="Gasser R.B."/>
        </authorList>
    </citation>
    <scope>NUCLEOTIDE SEQUENCE [LARGE SCALE GENOMIC DNA]</scope>
    <source>
        <strain evidence="2">PN_DK_2014</strain>
    </source>
</reference>
<comment type="caution">
    <text evidence="2">The sequence shown here is derived from an EMBL/GenBank/DDBJ whole genome shotgun (WGS) entry which is preliminary data.</text>
</comment>
<protein>
    <submittedName>
        <fullName evidence="2">Uncharacterized protein</fullName>
    </submittedName>
</protein>
<evidence type="ECO:0000313" key="3">
    <source>
        <dbReference type="Proteomes" id="UP000031036"/>
    </source>
</evidence>
<accession>A0A0B2UVY0</accession>
<keyword evidence="3" id="KW-1185">Reference proteome</keyword>
<gene>
    <name evidence="2" type="ORF">Tcan_10443</name>
</gene>
<proteinExistence type="predicted"/>
<feature type="region of interest" description="Disordered" evidence="1">
    <location>
        <begin position="90"/>
        <end position="110"/>
    </location>
</feature>
<dbReference type="Proteomes" id="UP000031036">
    <property type="component" value="Unassembled WGS sequence"/>
</dbReference>
<dbReference type="EMBL" id="JPKZ01002768">
    <property type="protein sequence ID" value="KHN75226.1"/>
    <property type="molecule type" value="Genomic_DNA"/>
</dbReference>
<organism evidence="2 3">
    <name type="scientific">Toxocara canis</name>
    <name type="common">Canine roundworm</name>
    <dbReference type="NCBI Taxonomy" id="6265"/>
    <lineage>
        <taxon>Eukaryota</taxon>
        <taxon>Metazoa</taxon>
        <taxon>Ecdysozoa</taxon>
        <taxon>Nematoda</taxon>
        <taxon>Chromadorea</taxon>
        <taxon>Rhabditida</taxon>
        <taxon>Spirurina</taxon>
        <taxon>Ascaridomorpha</taxon>
        <taxon>Ascaridoidea</taxon>
        <taxon>Toxocaridae</taxon>
        <taxon>Toxocara</taxon>
    </lineage>
</organism>